<organism evidence="1 2">
    <name type="scientific">Mycolicibacterium sarraceniae</name>
    <dbReference type="NCBI Taxonomy" id="1534348"/>
    <lineage>
        <taxon>Bacteria</taxon>
        <taxon>Bacillati</taxon>
        <taxon>Actinomycetota</taxon>
        <taxon>Actinomycetes</taxon>
        <taxon>Mycobacteriales</taxon>
        <taxon>Mycobacteriaceae</taxon>
        <taxon>Mycolicibacterium</taxon>
    </lineage>
</organism>
<accession>A0A7I7SZ74</accession>
<dbReference type="Proteomes" id="UP000466445">
    <property type="component" value="Chromosome"/>
</dbReference>
<evidence type="ECO:0000313" key="2">
    <source>
        <dbReference type="Proteomes" id="UP000466445"/>
    </source>
</evidence>
<sequence length="56" mass="6147">MRTTIELGTTFCPTLSVTVCGAPATPMRPVPVFDWQPVQVRGTITHRQLPLGLVKK</sequence>
<protein>
    <submittedName>
        <fullName evidence="1">Uncharacterized protein</fullName>
    </submittedName>
</protein>
<dbReference type="AlphaFoldDB" id="A0A7I7SZ74"/>
<gene>
    <name evidence="1" type="ORF">MSAR_42520</name>
</gene>
<dbReference type="EMBL" id="AP022595">
    <property type="protein sequence ID" value="BBY61116.1"/>
    <property type="molecule type" value="Genomic_DNA"/>
</dbReference>
<name>A0A7I7SZ74_9MYCO</name>
<proteinExistence type="predicted"/>
<keyword evidence="2" id="KW-1185">Reference proteome</keyword>
<evidence type="ECO:0000313" key="1">
    <source>
        <dbReference type="EMBL" id="BBY61116.1"/>
    </source>
</evidence>
<reference evidence="1 2" key="1">
    <citation type="journal article" date="2019" name="Emerg. Microbes Infect.">
        <title>Comprehensive subspecies identification of 175 nontuberculous mycobacteria species based on 7547 genomic profiles.</title>
        <authorList>
            <person name="Matsumoto Y."/>
            <person name="Kinjo T."/>
            <person name="Motooka D."/>
            <person name="Nabeya D."/>
            <person name="Jung N."/>
            <person name="Uechi K."/>
            <person name="Horii T."/>
            <person name="Iida T."/>
            <person name="Fujita J."/>
            <person name="Nakamura S."/>
        </authorList>
    </citation>
    <scope>NUCLEOTIDE SEQUENCE [LARGE SCALE GENOMIC DNA]</scope>
    <source>
        <strain evidence="1 2">JCM 30395</strain>
    </source>
</reference>
<dbReference type="KEGG" id="msar:MSAR_42520"/>